<accession>A0ABY6Q061</accession>
<keyword evidence="2" id="KW-1185">Reference proteome</keyword>
<name>A0ABY6Q061_9ACTN</name>
<dbReference type="Proteomes" id="UP001164963">
    <property type="component" value="Chromosome"/>
</dbReference>
<gene>
    <name evidence="1" type="ORF">NEH16_31485</name>
</gene>
<dbReference type="Pfam" id="PF19450">
    <property type="entry name" value="DUF5988"/>
    <property type="match status" value="1"/>
</dbReference>
<organism evidence="1 2">
    <name type="scientific">Streptomyces drozdowiczii</name>
    <dbReference type="NCBI Taxonomy" id="202862"/>
    <lineage>
        <taxon>Bacteria</taxon>
        <taxon>Bacillati</taxon>
        <taxon>Actinomycetota</taxon>
        <taxon>Actinomycetes</taxon>
        <taxon>Kitasatosporales</taxon>
        <taxon>Streptomycetaceae</taxon>
        <taxon>Streptomyces</taxon>
    </lineage>
</organism>
<proteinExistence type="predicted"/>
<dbReference type="RefSeq" id="WP_265546530.1">
    <property type="nucleotide sequence ID" value="NZ_CP098740.1"/>
</dbReference>
<evidence type="ECO:0000313" key="2">
    <source>
        <dbReference type="Proteomes" id="UP001164963"/>
    </source>
</evidence>
<evidence type="ECO:0000313" key="1">
    <source>
        <dbReference type="EMBL" id="UZK58012.1"/>
    </source>
</evidence>
<dbReference type="InterPro" id="IPR046030">
    <property type="entry name" value="DUF5988"/>
</dbReference>
<dbReference type="EMBL" id="CP098740">
    <property type="protein sequence ID" value="UZK58012.1"/>
    <property type="molecule type" value="Genomic_DNA"/>
</dbReference>
<sequence>MTTQPPNVILSGGPATLELKLEDRIRYVEDTTSKVKLLKGNRYEHFEPTNGMTTEQELELLVYAWSGYTYVAE</sequence>
<reference evidence="1" key="1">
    <citation type="journal article" date="2022" name="Front. Microbiol.">
        <title>Mirubactin C rescues the lethal effect of cell wall biosynthesis mutations in Bacillus subtilis.</title>
        <authorList>
            <person name="Kepplinger B."/>
            <person name="Wen X."/>
            <person name="Tyler A.R."/>
            <person name="Kim B.Y."/>
            <person name="Brown J."/>
            <person name="Banks P."/>
            <person name="Dashti Y."/>
            <person name="Mackenzie E.S."/>
            <person name="Wills C."/>
            <person name="Kawai Y."/>
            <person name="Waldron K.J."/>
            <person name="Allenby N.E.E."/>
            <person name="Wu L.J."/>
            <person name="Hall M.J."/>
            <person name="Errington J."/>
        </authorList>
    </citation>
    <scope>NUCLEOTIDE SEQUENCE</scope>
    <source>
        <strain evidence="1">MDA8-470</strain>
    </source>
</reference>
<protein>
    <submittedName>
        <fullName evidence="1">DUF5988 family protein</fullName>
    </submittedName>
</protein>